<dbReference type="InterPro" id="IPR053277">
    <property type="entry name" value="Endomembrane_traffic_mod"/>
</dbReference>
<evidence type="ECO:0000313" key="3">
    <source>
        <dbReference type="Proteomes" id="UP001438707"/>
    </source>
</evidence>
<dbReference type="Proteomes" id="UP001438707">
    <property type="component" value="Unassembled WGS sequence"/>
</dbReference>
<feature type="compositionally biased region" description="Polar residues" evidence="1">
    <location>
        <begin position="33"/>
        <end position="53"/>
    </location>
</feature>
<proteinExistence type="predicted"/>
<organism evidence="2 3">
    <name type="scientific">Apatococcus lobatus</name>
    <dbReference type="NCBI Taxonomy" id="904363"/>
    <lineage>
        <taxon>Eukaryota</taxon>
        <taxon>Viridiplantae</taxon>
        <taxon>Chlorophyta</taxon>
        <taxon>core chlorophytes</taxon>
        <taxon>Trebouxiophyceae</taxon>
        <taxon>Chlorellales</taxon>
        <taxon>Chlorellaceae</taxon>
        <taxon>Apatococcus</taxon>
    </lineage>
</organism>
<evidence type="ECO:0000313" key="2">
    <source>
        <dbReference type="EMBL" id="KAK9825985.1"/>
    </source>
</evidence>
<feature type="region of interest" description="Disordered" evidence="1">
    <location>
        <begin position="357"/>
        <end position="380"/>
    </location>
</feature>
<protein>
    <recommendedName>
        <fullName evidence="4">PH domain-containing protein</fullName>
    </recommendedName>
</protein>
<feature type="region of interest" description="Disordered" evidence="1">
    <location>
        <begin position="29"/>
        <end position="57"/>
    </location>
</feature>
<gene>
    <name evidence="2" type="ORF">WJX74_003319</name>
</gene>
<comment type="caution">
    <text evidence="2">The sequence shown here is derived from an EMBL/GenBank/DDBJ whole genome shotgun (WGS) entry which is preliminary data.</text>
</comment>
<dbReference type="PANTHER" id="PTHR45005">
    <property type="match status" value="1"/>
</dbReference>
<evidence type="ECO:0008006" key="4">
    <source>
        <dbReference type="Google" id="ProtNLM"/>
    </source>
</evidence>
<feature type="compositionally biased region" description="Polar residues" evidence="1">
    <location>
        <begin position="357"/>
        <end position="375"/>
    </location>
</feature>
<dbReference type="SUPFAM" id="SSF48439">
    <property type="entry name" value="Protein prenylyltransferase"/>
    <property type="match status" value="1"/>
</dbReference>
<dbReference type="Gene3D" id="1.25.40.10">
    <property type="entry name" value="Tetratricopeptide repeat domain"/>
    <property type="match status" value="2"/>
</dbReference>
<reference evidence="2 3" key="1">
    <citation type="journal article" date="2024" name="Nat. Commun.">
        <title>Phylogenomics reveals the evolutionary origins of lichenization in chlorophyte algae.</title>
        <authorList>
            <person name="Puginier C."/>
            <person name="Libourel C."/>
            <person name="Otte J."/>
            <person name="Skaloud P."/>
            <person name="Haon M."/>
            <person name="Grisel S."/>
            <person name="Petersen M."/>
            <person name="Berrin J.G."/>
            <person name="Delaux P.M."/>
            <person name="Dal Grande F."/>
            <person name="Keller J."/>
        </authorList>
    </citation>
    <scope>NUCLEOTIDE SEQUENCE [LARGE SCALE GENOMIC DNA]</scope>
    <source>
        <strain evidence="2 3">SAG 2145</strain>
    </source>
</reference>
<dbReference type="InterPro" id="IPR011990">
    <property type="entry name" value="TPR-like_helical_dom_sf"/>
</dbReference>
<sequence>MPSETGEVKQIDGLKPYKGGEELRRAAAVLAGPQSNKAPSSSRGVRRSTSNAPEQAPVALLTEAAEPAVRELAWAAQRYAEAAEADENDFESVYNHGLTLQELALRAGSSQAEQLELLKQACSRYESAWRLRESAHAALYNWGVALSDMAHCVKASDRAAAGEFLSQAAEKYAASLQWNPSNPQALNNWGLVLQELSTMRPGAERLSLVRLAVAKFRRAIRLRPEFDRACYNLGTVYYAYASTLQMDAGARMSAQLTQNAQDQASQSSEEALVRRTFRLASQYIALSSALQPGKETYLASLNVVQHLLPLPFLRVGRLQAIDPSTRNTCRERWQTHVFVLDHQAFQSATTVQRHQYQATPPRQSLSGTPGAATTGQGMGIGDEEQAPILLSDILTVKTCQDPSLPKGHAIWIATRDMPAGLYYVAEDREDADGWADAMHLTVHLMSRQQLPALGNVLQPDMAISRRTTSNH</sequence>
<dbReference type="EMBL" id="JALJOS010000022">
    <property type="protein sequence ID" value="KAK9825985.1"/>
    <property type="molecule type" value="Genomic_DNA"/>
</dbReference>
<name>A0AAW1QWW5_9CHLO</name>
<accession>A0AAW1QWW5</accession>
<dbReference type="Pfam" id="PF06552">
    <property type="entry name" value="TOM20_plant"/>
    <property type="match status" value="1"/>
</dbReference>
<dbReference type="AlphaFoldDB" id="A0AAW1QWW5"/>
<dbReference type="PANTHER" id="PTHR45005:SF2">
    <property type="entry name" value="PROTEIN HLB1"/>
    <property type="match status" value="1"/>
</dbReference>
<keyword evidence="3" id="KW-1185">Reference proteome</keyword>
<evidence type="ECO:0000256" key="1">
    <source>
        <dbReference type="SAM" id="MobiDB-lite"/>
    </source>
</evidence>